<keyword evidence="1" id="KW-0479">Metal-binding</keyword>
<dbReference type="EMBL" id="JAJSOF020000003">
    <property type="protein sequence ID" value="KAJ4449261.1"/>
    <property type="molecule type" value="Genomic_DNA"/>
</dbReference>
<keyword evidence="3" id="KW-0862">Zinc</keyword>
<protein>
    <recommendedName>
        <fullName evidence="7">THAP-type domain-containing protein</fullName>
    </recommendedName>
</protein>
<dbReference type="InterPro" id="IPR006612">
    <property type="entry name" value="THAP_Znf"/>
</dbReference>
<gene>
    <name evidence="8" type="ORF">ANN_00658</name>
</gene>
<dbReference type="SUPFAM" id="SSF57716">
    <property type="entry name" value="Glucocorticoid receptor-like (DNA-binding domain)"/>
    <property type="match status" value="1"/>
</dbReference>
<feature type="compositionally biased region" description="Basic residues" evidence="6">
    <location>
        <begin position="392"/>
        <end position="406"/>
    </location>
</feature>
<evidence type="ECO:0000259" key="7">
    <source>
        <dbReference type="PROSITE" id="PS50950"/>
    </source>
</evidence>
<dbReference type="Pfam" id="PF05485">
    <property type="entry name" value="THAP"/>
    <property type="match status" value="1"/>
</dbReference>
<feature type="compositionally biased region" description="Basic and acidic residues" evidence="6">
    <location>
        <begin position="272"/>
        <end position="292"/>
    </location>
</feature>
<evidence type="ECO:0000313" key="9">
    <source>
        <dbReference type="Proteomes" id="UP001148838"/>
    </source>
</evidence>
<evidence type="ECO:0000256" key="5">
    <source>
        <dbReference type="PROSITE-ProRule" id="PRU00309"/>
    </source>
</evidence>
<dbReference type="SMART" id="SM00692">
    <property type="entry name" value="DM3"/>
    <property type="match status" value="1"/>
</dbReference>
<dbReference type="PROSITE" id="PS50950">
    <property type="entry name" value="ZF_THAP"/>
    <property type="match status" value="1"/>
</dbReference>
<evidence type="ECO:0000256" key="3">
    <source>
        <dbReference type="ARBA" id="ARBA00022833"/>
    </source>
</evidence>
<sequence length="473" mass="54455">MGNACYYSVEKLLSSSLLSKNLKVRIYKAVILPVVLYGCETWTLTLREEHRLRVFENKVLRKIFGAKRDEVTGEWRQLHNTELHALYSSPDLIRNIKSRRLRWAGHVARMGESRNACRVLVGRPEGKRPLGMPRRRWEDNIKMDLREVGYDDRDWINLAQDRDRWRAYSHNEPSGSLKAICNKGGYVPVFIFPNEEKLRQAWIRKIPRKHWQPSKWAVVCIYHFHEQDVIKVEKYKDSSGEWKERPIDRLKLVTGALPTIFPDLPAYLSTPETKKRRDPEERRARQTEAHAEKEKGFLEKDIIKDFSTFTDNVSGKSQLLKGARRVLRPSDWRTGESSYSGQPTRFLSSTAASALGQGGSRRRASYFCRPGGGHLRNRHFLKSSLLVPLPHRRSARRKPRSLRRAVRTNFPRPGGSRSGIGSSLEETPSRPRPLGRLPARETLCLRAGVTAQRQGLRANLLSALHSSTIARPF</sequence>
<feature type="domain" description="THAP-type" evidence="7">
    <location>
        <begin position="172"/>
        <end position="261"/>
    </location>
</feature>
<name>A0ABQ8TRE5_PERAM</name>
<dbReference type="PANTHER" id="PTHR47027">
    <property type="entry name" value="REVERSE TRANSCRIPTASE DOMAIN-CONTAINING PROTEIN"/>
    <property type="match status" value="1"/>
</dbReference>
<feature type="compositionally biased region" description="Low complexity" evidence="6">
    <location>
        <begin position="411"/>
        <end position="423"/>
    </location>
</feature>
<organism evidence="8 9">
    <name type="scientific">Periplaneta americana</name>
    <name type="common">American cockroach</name>
    <name type="synonym">Blatta americana</name>
    <dbReference type="NCBI Taxonomy" id="6978"/>
    <lineage>
        <taxon>Eukaryota</taxon>
        <taxon>Metazoa</taxon>
        <taxon>Ecdysozoa</taxon>
        <taxon>Arthropoda</taxon>
        <taxon>Hexapoda</taxon>
        <taxon>Insecta</taxon>
        <taxon>Pterygota</taxon>
        <taxon>Neoptera</taxon>
        <taxon>Polyneoptera</taxon>
        <taxon>Dictyoptera</taxon>
        <taxon>Blattodea</taxon>
        <taxon>Blattoidea</taxon>
        <taxon>Blattidae</taxon>
        <taxon>Blattinae</taxon>
        <taxon>Periplaneta</taxon>
    </lineage>
</organism>
<dbReference type="PANTHER" id="PTHR47027:SF20">
    <property type="entry name" value="REVERSE TRANSCRIPTASE-LIKE PROTEIN WITH RNA-DIRECTED DNA POLYMERASE DOMAIN"/>
    <property type="match status" value="1"/>
</dbReference>
<evidence type="ECO:0000313" key="8">
    <source>
        <dbReference type="EMBL" id="KAJ4449261.1"/>
    </source>
</evidence>
<dbReference type="Proteomes" id="UP001148838">
    <property type="component" value="Unassembled WGS sequence"/>
</dbReference>
<keyword evidence="9" id="KW-1185">Reference proteome</keyword>
<evidence type="ECO:0000256" key="4">
    <source>
        <dbReference type="ARBA" id="ARBA00023125"/>
    </source>
</evidence>
<comment type="caution">
    <text evidence="8">The sequence shown here is derived from an EMBL/GenBank/DDBJ whole genome shotgun (WGS) entry which is preliminary data.</text>
</comment>
<keyword evidence="4 5" id="KW-0238">DNA-binding</keyword>
<reference evidence="8 9" key="1">
    <citation type="journal article" date="2022" name="Allergy">
        <title>Genome assembly and annotation of Periplaneta americana reveal a comprehensive cockroach allergen profile.</title>
        <authorList>
            <person name="Wang L."/>
            <person name="Xiong Q."/>
            <person name="Saelim N."/>
            <person name="Wang L."/>
            <person name="Nong W."/>
            <person name="Wan A.T."/>
            <person name="Shi M."/>
            <person name="Liu X."/>
            <person name="Cao Q."/>
            <person name="Hui J.H.L."/>
            <person name="Sookrung N."/>
            <person name="Leung T.F."/>
            <person name="Tungtrongchitr A."/>
            <person name="Tsui S.K.W."/>
        </authorList>
    </citation>
    <scope>NUCLEOTIDE SEQUENCE [LARGE SCALE GENOMIC DNA]</scope>
    <source>
        <strain evidence="8">PWHHKU_190912</strain>
    </source>
</reference>
<dbReference type="SMART" id="SM00980">
    <property type="entry name" value="THAP"/>
    <property type="match status" value="1"/>
</dbReference>
<accession>A0ABQ8TRE5</accession>
<evidence type="ECO:0000256" key="1">
    <source>
        <dbReference type="ARBA" id="ARBA00022723"/>
    </source>
</evidence>
<evidence type="ECO:0000256" key="2">
    <source>
        <dbReference type="ARBA" id="ARBA00022771"/>
    </source>
</evidence>
<evidence type="ECO:0000256" key="6">
    <source>
        <dbReference type="SAM" id="MobiDB-lite"/>
    </source>
</evidence>
<proteinExistence type="predicted"/>
<feature type="region of interest" description="Disordered" evidence="6">
    <location>
        <begin position="267"/>
        <end position="292"/>
    </location>
</feature>
<feature type="region of interest" description="Disordered" evidence="6">
    <location>
        <begin position="392"/>
        <end position="438"/>
    </location>
</feature>
<keyword evidence="2 5" id="KW-0863">Zinc-finger</keyword>